<dbReference type="Gramene" id="ORUFI01G12860.1">
    <property type="protein sequence ID" value="ORUFI01G12860.1"/>
    <property type="gene ID" value="ORUFI01G12860"/>
</dbReference>
<feature type="compositionally biased region" description="Basic and acidic residues" evidence="1">
    <location>
        <begin position="68"/>
        <end position="85"/>
    </location>
</feature>
<dbReference type="HOGENOM" id="CLU_2516592_0_0_1"/>
<evidence type="ECO:0000313" key="3">
    <source>
        <dbReference type="Proteomes" id="UP000008022"/>
    </source>
</evidence>
<reference evidence="3" key="1">
    <citation type="submission" date="2013-06" db="EMBL/GenBank/DDBJ databases">
        <authorList>
            <person name="Zhao Q."/>
        </authorList>
    </citation>
    <scope>NUCLEOTIDE SEQUENCE</scope>
    <source>
        <strain evidence="3">cv. W1943</strain>
    </source>
</reference>
<evidence type="ECO:0000313" key="2">
    <source>
        <dbReference type="EnsemblPlants" id="ORUFI01G12860.1"/>
    </source>
</evidence>
<feature type="region of interest" description="Disordered" evidence="1">
    <location>
        <begin position="37"/>
        <end position="85"/>
    </location>
</feature>
<reference evidence="2" key="2">
    <citation type="submission" date="2015-06" db="UniProtKB">
        <authorList>
            <consortium name="EnsemblPlants"/>
        </authorList>
    </citation>
    <scope>IDENTIFICATION</scope>
</reference>
<protein>
    <submittedName>
        <fullName evidence="2">Uncharacterized protein</fullName>
    </submittedName>
</protein>
<proteinExistence type="predicted"/>
<sequence length="85" mass="8978">MFNVVPGLDGKPGSVSLELGSKPGCFLVAGASTKVQVGCRSRGSDGEDDSSPRGPLVAGVVDNGGDGWEWRRKSGCDDERERRRN</sequence>
<dbReference type="Proteomes" id="UP000008022">
    <property type="component" value="Unassembled WGS sequence"/>
</dbReference>
<accession>A0A0E0MUV3</accession>
<dbReference type="Gene3D" id="2.80.10.50">
    <property type="match status" value="1"/>
</dbReference>
<dbReference type="AlphaFoldDB" id="A0A0E0MUV3"/>
<dbReference type="EnsemblPlants" id="ORUFI01G12860.1">
    <property type="protein sequence ID" value="ORUFI01G12860.1"/>
    <property type="gene ID" value="ORUFI01G12860"/>
</dbReference>
<organism evidence="2 3">
    <name type="scientific">Oryza rufipogon</name>
    <name type="common">Brownbeard rice</name>
    <name type="synonym">Asian wild rice</name>
    <dbReference type="NCBI Taxonomy" id="4529"/>
    <lineage>
        <taxon>Eukaryota</taxon>
        <taxon>Viridiplantae</taxon>
        <taxon>Streptophyta</taxon>
        <taxon>Embryophyta</taxon>
        <taxon>Tracheophyta</taxon>
        <taxon>Spermatophyta</taxon>
        <taxon>Magnoliopsida</taxon>
        <taxon>Liliopsida</taxon>
        <taxon>Poales</taxon>
        <taxon>Poaceae</taxon>
        <taxon>BOP clade</taxon>
        <taxon>Oryzoideae</taxon>
        <taxon>Oryzeae</taxon>
        <taxon>Oryzinae</taxon>
        <taxon>Oryza</taxon>
    </lineage>
</organism>
<evidence type="ECO:0000256" key="1">
    <source>
        <dbReference type="SAM" id="MobiDB-lite"/>
    </source>
</evidence>
<name>A0A0E0MUV3_ORYRU</name>
<keyword evidence="3" id="KW-1185">Reference proteome</keyword>